<dbReference type="HAMAP" id="MF_00145">
    <property type="entry name" value="Phosphoglyc_kinase"/>
    <property type="match status" value="1"/>
</dbReference>
<keyword evidence="11" id="KW-0460">Magnesium</keyword>
<evidence type="ECO:0000256" key="11">
    <source>
        <dbReference type="ARBA" id="ARBA00022842"/>
    </source>
</evidence>
<dbReference type="Gene3D" id="3.40.50.1260">
    <property type="entry name" value="Phosphoglycerate kinase, N-terminal domain"/>
    <property type="match status" value="2"/>
</dbReference>
<dbReference type="GO" id="GO:0006096">
    <property type="term" value="P:glycolytic process"/>
    <property type="evidence" value="ECO:0007669"/>
    <property type="project" value="UniProtKB-UniPathway"/>
</dbReference>
<comment type="catalytic activity">
    <reaction evidence="1 12">
        <text>(2R)-3-phosphoglycerate + ATP = (2R)-3-phospho-glyceroyl phosphate + ADP</text>
        <dbReference type="Rhea" id="RHEA:14801"/>
        <dbReference type="ChEBI" id="CHEBI:30616"/>
        <dbReference type="ChEBI" id="CHEBI:57604"/>
        <dbReference type="ChEBI" id="CHEBI:58272"/>
        <dbReference type="ChEBI" id="CHEBI:456216"/>
        <dbReference type="EC" id="2.7.2.3"/>
    </reaction>
</comment>
<evidence type="ECO:0000256" key="10">
    <source>
        <dbReference type="ARBA" id="ARBA00022840"/>
    </source>
</evidence>
<dbReference type="UniPathway" id="UPA00109">
    <property type="reaction ID" value="UER00185"/>
</dbReference>
<dbReference type="FunFam" id="3.40.50.1260:FF:000003">
    <property type="entry name" value="Phosphoglycerate kinase"/>
    <property type="match status" value="1"/>
</dbReference>
<keyword evidence="10" id="KW-0067">ATP-binding</keyword>
<organism evidence="14 15">
    <name type="scientific">Toxoplasma gondii p89</name>
    <dbReference type="NCBI Taxonomy" id="943119"/>
    <lineage>
        <taxon>Eukaryota</taxon>
        <taxon>Sar</taxon>
        <taxon>Alveolata</taxon>
        <taxon>Apicomplexa</taxon>
        <taxon>Conoidasida</taxon>
        <taxon>Coccidia</taxon>
        <taxon>Eucoccidiorida</taxon>
        <taxon>Eimeriorina</taxon>
        <taxon>Sarcocystidae</taxon>
        <taxon>Toxoplasma</taxon>
    </lineage>
</organism>
<name>A0A086JVT0_TOXGO</name>
<dbReference type="GO" id="GO:0004618">
    <property type="term" value="F:phosphoglycerate kinase activity"/>
    <property type="evidence" value="ECO:0007669"/>
    <property type="project" value="UniProtKB-EC"/>
</dbReference>
<evidence type="ECO:0000313" key="15">
    <source>
        <dbReference type="Proteomes" id="UP000028828"/>
    </source>
</evidence>
<evidence type="ECO:0000256" key="4">
    <source>
        <dbReference type="ARBA" id="ARBA00011245"/>
    </source>
</evidence>
<evidence type="ECO:0000256" key="9">
    <source>
        <dbReference type="ARBA" id="ARBA00022777"/>
    </source>
</evidence>
<dbReference type="GO" id="GO:0005829">
    <property type="term" value="C:cytosol"/>
    <property type="evidence" value="ECO:0007669"/>
    <property type="project" value="TreeGrafter"/>
</dbReference>
<dbReference type="FunFam" id="3.40.50.1260:FF:000006">
    <property type="entry name" value="Phosphoglycerate kinase"/>
    <property type="match status" value="1"/>
</dbReference>
<dbReference type="AlphaFoldDB" id="A0A086JVT0"/>
<evidence type="ECO:0000313" key="14">
    <source>
        <dbReference type="EMBL" id="KFG36248.1"/>
    </source>
</evidence>
<evidence type="ECO:0000256" key="1">
    <source>
        <dbReference type="ARBA" id="ARBA00000642"/>
    </source>
</evidence>
<protein>
    <recommendedName>
        <fullName evidence="6 12">Phosphoglycerate kinase</fullName>
        <ecNumber evidence="5 12">2.7.2.3</ecNumber>
    </recommendedName>
</protein>
<comment type="caution">
    <text evidence="14">The sequence shown here is derived from an EMBL/GenBank/DDBJ whole genome shotgun (WGS) entry which is preliminary data.</text>
</comment>
<dbReference type="Pfam" id="PF00162">
    <property type="entry name" value="PGK"/>
    <property type="match status" value="1"/>
</dbReference>
<evidence type="ECO:0000256" key="12">
    <source>
        <dbReference type="RuleBase" id="RU000532"/>
    </source>
</evidence>
<accession>A0A086JVT0</accession>
<sequence>MLYGVFSLSRVREFTSERQQLLLHCFPFTRSSFLRSNRTSPTMGLGLFLRTSAALLQALACCSWLSLSNAVSFSSPSSRGLVLDAVSLSTPCPLASSLALGQSRLSRRFPPTSGSRPSALWRPFASNSSAFLISAGRETVASSPFRSENAFSTGAVKSLSNSSPQSRLLATATSKAGLRKKRLDSLSPSELRGKRVLVRADLNVPLEVGKERGEHGDAVTISNDARIRASLPTLRYLVDSGAKTIVCSHLGRPKTEEDRKRLSLKPVADRLQSLLGNARVLMAPAVVGAEVQAMADKMENGDILLLENVRFEKGETKNDEELSRKFANLADMFVNDAFGTAHRAHSSTAGVTQFVSRSVAGFLLQQELEYLSTVVANPVRPFAALVGGAKVSSKLGVLRALIEKVDKLVIGGAMAFTFLKARGFNVGASIVEDDQMEAATQLEALAKEKGVELIIPGDVVVADRCAADAQTAVVPVTEIPEGWMGLDNGPQTTARIVEALQDCKTVLWNGPMGMSEYAPFAAGTQEVARALAEITRRGGTTVVGGGDSVAAIERLGLSNEFSHVSTGGGASLELLEGKTLPGVAALSDEEETP</sequence>
<dbReference type="InterPro" id="IPR015824">
    <property type="entry name" value="Phosphoglycerate_kinase_N"/>
</dbReference>
<comment type="pathway">
    <text evidence="12">Carbohydrate degradation; glycolysis; pyruvate from D-glyceraldehyde 3-phosphate: step 2/5.</text>
</comment>
<dbReference type="GO" id="GO:0043531">
    <property type="term" value="F:ADP binding"/>
    <property type="evidence" value="ECO:0007669"/>
    <property type="project" value="TreeGrafter"/>
</dbReference>
<comment type="similarity">
    <text evidence="3 12">Belongs to the phosphoglycerate kinase family.</text>
</comment>
<dbReference type="InterPro" id="IPR001576">
    <property type="entry name" value="Phosphoglycerate_kinase"/>
</dbReference>
<evidence type="ECO:0000256" key="13">
    <source>
        <dbReference type="RuleBase" id="RU000696"/>
    </source>
</evidence>
<evidence type="ECO:0000256" key="6">
    <source>
        <dbReference type="ARBA" id="ARBA00016471"/>
    </source>
</evidence>
<evidence type="ECO:0000256" key="5">
    <source>
        <dbReference type="ARBA" id="ARBA00013061"/>
    </source>
</evidence>
<dbReference type="PANTHER" id="PTHR11406:SF23">
    <property type="entry name" value="PHOSPHOGLYCERATE KINASE 1, CHLOROPLASTIC-RELATED"/>
    <property type="match status" value="1"/>
</dbReference>
<dbReference type="InterPro" id="IPR015911">
    <property type="entry name" value="Phosphoglycerate_kinase_CS"/>
</dbReference>
<gene>
    <name evidence="14" type="ORF">TGP89_222020</name>
</gene>
<evidence type="ECO:0000256" key="7">
    <source>
        <dbReference type="ARBA" id="ARBA00022679"/>
    </source>
</evidence>
<dbReference type="PRINTS" id="PR00477">
    <property type="entry name" value="PHGLYCKINASE"/>
</dbReference>
<dbReference type="PANTHER" id="PTHR11406">
    <property type="entry name" value="PHOSPHOGLYCERATE KINASE"/>
    <property type="match status" value="1"/>
</dbReference>
<dbReference type="SUPFAM" id="SSF53748">
    <property type="entry name" value="Phosphoglycerate kinase"/>
    <property type="match status" value="1"/>
</dbReference>
<comment type="subunit">
    <text evidence="4 13">Monomer.</text>
</comment>
<dbReference type="EC" id="2.7.2.3" evidence="5 12"/>
<reference evidence="14 15" key="1">
    <citation type="submission" date="2014-03" db="EMBL/GenBank/DDBJ databases">
        <authorList>
            <person name="Sibley D."/>
            <person name="Venepally P."/>
            <person name="Karamycheva S."/>
            <person name="Hadjithomas M."/>
            <person name="Khan A."/>
            <person name="Brunk B."/>
            <person name="Roos D."/>
            <person name="Caler E."/>
            <person name="Lorenzi H."/>
        </authorList>
    </citation>
    <scope>NUCLEOTIDE SEQUENCE [LARGE SCALE GENOMIC DNA]</scope>
    <source>
        <strain evidence="15">p89</strain>
    </source>
</reference>
<evidence type="ECO:0000256" key="3">
    <source>
        <dbReference type="ARBA" id="ARBA00008982"/>
    </source>
</evidence>
<dbReference type="Proteomes" id="UP000028828">
    <property type="component" value="Unassembled WGS sequence"/>
</dbReference>
<comment type="cofactor">
    <cofactor evidence="2">
        <name>Mg(2+)</name>
        <dbReference type="ChEBI" id="CHEBI:18420"/>
    </cofactor>
</comment>
<evidence type="ECO:0000256" key="8">
    <source>
        <dbReference type="ARBA" id="ARBA00022741"/>
    </source>
</evidence>
<keyword evidence="7 12" id="KW-0808">Transferase</keyword>
<dbReference type="InterPro" id="IPR036043">
    <property type="entry name" value="Phosphoglycerate_kinase_sf"/>
</dbReference>
<dbReference type="GO" id="GO:0006094">
    <property type="term" value="P:gluconeogenesis"/>
    <property type="evidence" value="ECO:0007669"/>
    <property type="project" value="TreeGrafter"/>
</dbReference>
<dbReference type="EMBL" id="AEYI02001535">
    <property type="protein sequence ID" value="KFG36248.1"/>
    <property type="molecule type" value="Genomic_DNA"/>
</dbReference>
<keyword evidence="9 12" id="KW-0418">Kinase</keyword>
<keyword evidence="8" id="KW-0547">Nucleotide-binding</keyword>
<dbReference type="PROSITE" id="PS00111">
    <property type="entry name" value="PGLYCERATE_KINASE"/>
    <property type="match status" value="1"/>
</dbReference>
<dbReference type="VEuPathDB" id="ToxoDB:TGP89_222020"/>
<proteinExistence type="inferred from homology"/>
<evidence type="ECO:0000256" key="2">
    <source>
        <dbReference type="ARBA" id="ARBA00001946"/>
    </source>
</evidence>
<dbReference type="OrthoDB" id="275353at2759"/>
<dbReference type="GO" id="GO:0005524">
    <property type="term" value="F:ATP binding"/>
    <property type="evidence" value="ECO:0007669"/>
    <property type="project" value="UniProtKB-KW"/>
</dbReference>